<evidence type="ECO:0000256" key="9">
    <source>
        <dbReference type="ARBA" id="ARBA00023136"/>
    </source>
</evidence>
<comment type="similarity">
    <text evidence="10">Belongs to the ABC transporter superfamily. Sulfate/tungstate importer (TC 3.A.1.6) family.</text>
</comment>
<feature type="region of interest" description="Disordered" evidence="16">
    <location>
        <begin position="1"/>
        <end position="35"/>
    </location>
</feature>
<evidence type="ECO:0000313" key="19">
    <source>
        <dbReference type="Proteomes" id="UP001500962"/>
    </source>
</evidence>
<sequence>MMSGKSTQEPYPDATTDRSRGADAPDSAPGSADTADVVLELADASKEFGAETAVNELSLSVREGELLTLLGPSGCGKTTTLRLIAGLETPTAGTITLDDERVADDTRSVDPEDRDVGIVFQDFALFPHMTVEENIAFGLTDADGDRTDERVAELLELVGLESFGERTPDQLSGGQQQRVALARALAPEPDLLLLDEPFSNLDVRLRVRMREEVRRILEAAGVTAVSVTHDQEEALSISDRVAVLNDGHLEQVDRPEVVFQEPESRFVAAFLGRAGFLSGSVDEAGVHTGIGSFETARMQGLTDDYAGTDIDVLVRPDDLRANPVADVDAGNGRVVHRQYTGSSFVYRVELDTGDVIHCEHNHTTDIHPDQRVAVSFVADHRLAWYPAE</sequence>
<dbReference type="AlphaFoldDB" id="A0AAV3SC80"/>
<evidence type="ECO:0000256" key="16">
    <source>
        <dbReference type="SAM" id="MobiDB-lite"/>
    </source>
</evidence>
<dbReference type="SUPFAM" id="SSF52540">
    <property type="entry name" value="P-loop containing nucleoside triphosphate hydrolases"/>
    <property type="match status" value="1"/>
</dbReference>
<dbReference type="SMART" id="SM00382">
    <property type="entry name" value="AAA"/>
    <property type="match status" value="1"/>
</dbReference>
<reference evidence="18" key="1">
    <citation type="journal article" date="2014" name="Int. J. Syst. Evol. Microbiol.">
        <title>Complete genome sequence of Corynebacterium casei LMG S-19264T (=DSM 44701T), isolated from a smear-ripened cheese.</title>
        <authorList>
            <consortium name="US DOE Joint Genome Institute (JGI-PGF)"/>
            <person name="Walter F."/>
            <person name="Albersmeier A."/>
            <person name="Kalinowski J."/>
            <person name="Ruckert C."/>
        </authorList>
    </citation>
    <scope>NUCLEOTIDE SEQUENCE</scope>
    <source>
        <strain evidence="18">JCM 12289</strain>
    </source>
</reference>
<dbReference type="PANTHER" id="PTHR42781">
    <property type="entry name" value="SPERMIDINE/PUTRESCINE IMPORT ATP-BINDING PROTEIN POTA"/>
    <property type="match status" value="1"/>
</dbReference>
<evidence type="ECO:0000256" key="4">
    <source>
        <dbReference type="ARBA" id="ARBA00022505"/>
    </source>
</evidence>
<comment type="caution">
    <text evidence="18">The sequence shown here is derived from an EMBL/GenBank/DDBJ whole genome shotgun (WGS) entry which is preliminary data.</text>
</comment>
<dbReference type="InterPro" id="IPR017871">
    <property type="entry name" value="ABC_transporter-like_CS"/>
</dbReference>
<proteinExistence type="inferred from homology"/>
<keyword evidence="7 18" id="KW-0067">ATP-binding</keyword>
<keyword evidence="4" id="KW-0500">Molybdenum</keyword>
<dbReference type="SUPFAM" id="SSF50331">
    <property type="entry name" value="MOP-like"/>
    <property type="match status" value="1"/>
</dbReference>
<dbReference type="InterPro" id="IPR003593">
    <property type="entry name" value="AAA+_ATPase"/>
</dbReference>
<dbReference type="GO" id="GO:0043190">
    <property type="term" value="C:ATP-binding cassette (ABC) transporter complex"/>
    <property type="evidence" value="ECO:0007669"/>
    <property type="project" value="InterPro"/>
</dbReference>
<evidence type="ECO:0000256" key="2">
    <source>
        <dbReference type="ARBA" id="ARBA00022448"/>
    </source>
</evidence>
<keyword evidence="9" id="KW-0472">Membrane</keyword>
<keyword evidence="5" id="KW-0997">Cell inner membrane</keyword>
<dbReference type="Gene3D" id="2.40.50.100">
    <property type="match status" value="1"/>
</dbReference>
<dbReference type="InterPro" id="IPR050093">
    <property type="entry name" value="ABC_SmlMolc_Importer"/>
</dbReference>
<evidence type="ECO:0000313" key="18">
    <source>
        <dbReference type="EMBL" id="GAA0449832.1"/>
    </source>
</evidence>
<evidence type="ECO:0000256" key="6">
    <source>
        <dbReference type="ARBA" id="ARBA00022741"/>
    </source>
</evidence>
<dbReference type="GO" id="GO:1901238">
    <property type="term" value="F:ABC-type tungstate transporter activity"/>
    <property type="evidence" value="ECO:0007669"/>
    <property type="project" value="UniProtKB-EC"/>
</dbReference>
<keyword evidence="3" id="KW-1003">Cell membrane</keyword>
<dbReference type="GO" id="GO:0005524">
    <property type="term" value="F:ATP binding"/>
    <property type="evidence" value="ECO:0007669"/>
    <property type="project" value="UniProtKB-KW"/>
</dbReference>
<evidence type="ECO:0000256" key="13">
    <source>
        <dbReference type="ARBA" id="ARBA00041133"/>
    </source>
</evidence>
<dbReference type="Proteomes" id="UP001500962">
    <property type="component" value="Unassembled WGS sequence"/>
</dbReference>
<evidence type="ECO:0000256" key="3">
    <source>
        <dbReference type="ARBA" id="ARBA00022475"/>
    </source>
</evidence>
<dbReference type="Pfam" id="PF08402">
    <property type="entry name" value="TOBE_2"/>
    <property type="match status" value="1"/>
</dbReference>
<gene>
    <name evidence="18" type="ORF">GCM10008985_01650</name>
</gene>
<evidence type="ECO:0000256" key="1">
    <source>
        <dbReference type="ARBA" id="ARBA00004202"/>
    </source>
</evidence>
<dbReference type="InterPro" id="IPR008995">
    <property type="entry name" value="Mo/tungstate-bd_C_term_dom"/>
</dbReference>
<dbReference type="Gene3D" id="3.40.50.300">
    <property type="entry name" value="P-loop containing nucleotide triphosphate hydrolases"/>
    <property type="match status" value="1"/>
</dbReference>
<comment type="function">
    <text evidence="15">Part of the ABC transporter complex WtpABC involved in molybdate/tungstate import. Responsible for energy coupling to the transport system.</text>
</comment>
<evidence type="ECO:0000256" key="10">
    <source>
        <dbReference type="ARBA" id="ARBA00038307"/>
    </source>
</evidence>
<keyword evidence="8" id="KW-1278">Translocase</keyword>
<dbReference type="PANTHER" id="PTHR42781:SF1">
    <property type="entry name" value="THIAMINE IMPORT ATP-BINDING PROTEIN THIQ"/>
    <property type="match status" value="1"/>
</dbReference>
<evidence type="ECO:0000259" key="17">
    <source>
        <dbReference type="PROSITE" id="PS50893"/>
    </source>
</evidence>
<evidence type="ECO:0000256" key="5">
    <source>
        <dbReference type="ARBA" id="ARBA00022519"/>
    </source>
</evidence>
<organism evidence="18 19">
    <name type="scientific">Halococcus dombrowskii</name>
    <dbReference type="NCBI Taxonomy" id="179637"/>
    <lineage>
        <taxon>Archaea</taxon>
        <taxon>Methanobacteriati</taxon>
        <taxon>Methanobacteriota</taxon>
        <taxon>Stenosarchaea group</taxon>
        <taxon>Halobacteria</taxon>
        <taxon>Halobacteriales</taxon>
        <taxon>Halococcaceae</taxon>
        <taxon>Halococcus</taxon>
    </lineage>
</organism>
<dbReference type="PROSITE" id="PS00211">
    <property type="entry name" value="ABC_TRANSPORTER_1"/>
    <property type="match status" value="1"/>
</dbReference>
<evidence type="ECO:0000256" key="8">
    <source>
        <dbReference type="ARBA" id="ARBA00022967"/>
    </source>
</evidence>
<comment type="subcellular location">
    <subcellularLocation>
        <location evidence="1">Cell membrane</location>
        <topology evidence="1">Peripheral membrane protein</topology>
    </subcellularLocation>
</comment>
<dbReference type="Pfam" id="PF00005">
    <property type="entry name" value="ABC_tran"/>
    <property type="match status" value="1"/>
</dbReference>
<evidence type="ECO:0000256" key="7">
    <source>
        <dbReference type="ARBA" id="ARBA00022840"/>
    </source>
</evidence>
<accession>A0AAV3SC80</accession>
<keyword evidence="2" id="KW-0813">Transport</keyword>
<comment type="catalytic activity">
    <reaction evidence="14">
        <text>tungstate(in) + ATP + H2O = tungstate(out) + ADP + phosphate + H(+)</text>
        <dbReference type="Rhea" id="RHEA:35027"/>
        <dbReference type="ChEBI" id="CHEBI:15377"/>
        <dbReference type="ChEBI" id="CHEBI:15378"/>
        <dbReference type="ChEBI" id="CHEBI:30616"/>
        <dbReference type="ChEBI" id="CHEBI:43474"/>
        <dbReference type="ChEBI" id="CHEBI:46502"/>
        <dbReference type="ChEBI" id="CHEBI:456216"/>
        <dbReference type="EC" id="7.3.2.6"/>
    </reaction>
</comment>
<reference evidence="18" key="2">
    <citation type="submission" date="2023-12" db="EMBL/GenBank/DDBJ databases">
        <authorList>
            <person name="Sun Q."/>
            <person name="Inoue M."/>
        </authorList>
    </citation>
    <scope>NUCLEOTIDE SEQUENCE</scope>
    <source>
        <strain evidence="18">JCM 12289</strain>
    </source>
</reference>
<dbReference type="PROSITE" id="PS50893">
    <property type="entry name" value="ABC_TRANSPORTER_2"/>
    <property type="match status" value="1"/>
</dbReference>
<dbReference type="EMBL" id="BAAADN010000002">
    <property type="protein sequence ID" value="GAA0449832.1"/>
    <property type="molecule type" value="Genomic_DNA"/>
</dbReference>
<evidence type="ECO:0000256" key="14">
    <source>
        <dbReference type="ARBA" id="ARBA00047936"/>
    </source>
</evidence>
<evidence type="ECO:0000256" key="12">
    <source>
        <dbReference type="ARBA" id="ARBA00039025"/>
    </source>
</evidence>
<comment type="subunit">
    <text evidence="11">The complex is composed of two ATP-binding proteins (WtpC), two transmembrane proteins (WtpB) and a solute-binding protein (WtpA).</text>
</comment>
<feature type="domain" description="ABC transporter" evidence="17">
    <location>
        <begin position="39"/>
        <end position="271"/>
    </location>
</feature>
<dbReference type="EC" id="7.3.2.6" evidence="12"/>
<protein>
    <recommendedName>
        <fullName evidence="13">Molybdate/tungstate import ATP-binding protein WtpC</fullName>
        <ecNumber evidence="12">7.3.2.6</ecNumber>
    </recommendedName>
</protein>
<evidence type="ECO:0000256" key="11">
    <source>
        <dbReference type="ARBA" id="ARBA00038781"/>
    </source>
</evidence>
<dbReference type="InterPro" id="IPR013611">
    <property type="entry name" value="Transp-assoc_OB_typ2"/>
</dbReference>
<dbReference type="FunFam" id="3.40.50.300:FF:000425">
    <property type="entry name" value="Probable ABC transporter, ATP-binding subunit"/>
    <property type="match status" value="1"/>
</dbReference>
<dbReference type="InterPro" id="IPR027417">
    <property type="entry name" value="P-loop_NTPase"/>
</dbReference>
<dbReference type="GO" id="GO:0016887">
    <property type="term" value="F:ATP hydrolysis activity"/>
    <property type="evidence" value="ECO:0007669"/>
    <property type="project" value="InterPro"/>
</dbReference>
<name>A0AAV3SC80_HALDO</name>
<feature type="compositionally biased region" description="Low complexity" evidence="16">
    <location>
        <begin position="24"/>
        <end position="35"/>
    </location>
</feature>
<keyword evidence="6" id="KW-0547">Nucleotide-binding</keyword>
<dbReference type="InterPro" id="IPR003439">
    <property type="entry name" value="ABC_transporter-like_ATP-bd"/>
</dbReference>
<evidence type="ECO:0000256" key="15">
    <source>
        <dbReference type="ARBA" id="ARBA00057369"/>
    </source>
</evidence>